<protein>
    <recommendedName>
        <fullName evidence="11">Biopolymer transporter ExbD</fullName>
    </recommendedName>
</protein>
<dbReference type="GO" id="GO:0015031">
    <property type="term" value="P:protein transport"/>
    <property type="evidence" value="ECO:0007669"/>
    <property type="project" value="UniProtKB-KW"/>
</dbReference>
<dbReference type="AlphaFoldDB" id="A0A3E0WNR6"/>
<keyword evidence="10" id="KW-1185">Reference proteome</keyword>
<evidence type="ECO:0000256" key="8">
    <source>
        <dbReference type="SAM" id="Phobius"/>
    </source>
</evidence>
<comment type="caution">
    <text evidence="9">The sequence shown here is derived from an EMBL/GenBank/DDBJ whole genome shotgun (WGS) entry which is preliminary data.</text>
</comment>
<evidence type="ECO:0000256" key="7">
    <source>
        <dbReference type="RuleBase" id="RU003879"/>
    </source>
</evidence>
<keyword evidence="7" id="KW-0653">Protein transport</keyword>
<accession>A0A3E0WNR6</accession>
<keyword evidence="7" id="KW-0813">Transport</keyword>
<evidence type="ECO:0000256" key="5">
    <source>
        <dbReference type="ARBA" id="ARBA00022989"/>
    </source>
</evidence>
<evidence type="ECO:0000256" key="3">
    <source>
        <dbReference type="ARBA" id="ARBA00022475"/>
    </source>
</evidence>
<comment type="subcellular location">
    <subcellularLocation>
        <location evidence="1">Cell membrane</location>
        <topology evidence="1">Single-pass membrane protein</topology>
    </subcellularLocation>
    <subcellularLocation>
        <location evidence="7">Cell membrane</location>
        <topology evidence="7">Single-pass type II membrane protein</topology>
    </subcellularLocation>
</comment>
<organism evidence="9 10">
    <name type="scientific">Alkalilimnicola ehrlichii</name>
    <dbReference type="NCBI Taxonomy" id="351052"/>
    <lineage>
        <taxon>Bacteria</taxon>
        <taxon>Pseudomonadati</taxon>
        <taxon>Pseudomonadota</taxon>
        <taxon>Gammaproteobacteria</taxon>
        <taxon>Chromatiales</taxon>
        <taxon>Ectothiorhodospiraceae</taxon>
        <taxon>Alkalilimnicola</taxon>
    </lineage>
</organism>
<evidence type="ECO:0000256" key="1">
    <source>
        <dbReference type="ARBA" id="ARBA00004162"/>
    </source>
</evidence>
<dbReference type="Pfam" id="PF02472">
    <property type="entry name" value="ExbD"/>
    <property type="match status" value="1"/>
</dbReference>
<evidence type="ECO:0000256" key="4">
    <source>
        <dbReference type="ARBA" id="ARBA00022692"/>
    </source>
</evidence>
<evidence type="ECO:0000313" key="10">
    <source>
        <dbReference type="Proteomes" id="UP000256763"/>
    </source>
</evidence>
<dbReference type="Gene3D" id="3.30.420.270">
    <property type="match status" value="1"/>
</dbReference>
<keyword evidence="3" id="KW-1003">Cell membrane</keyword>
<dbReference type="InterPro" id="IPR003400">
    <property type="entry name" value="ExbD"/>
</dbReference>
<comment type="similarity">
    <text evidence="2 7">Belongs to the ExbD/TolR family.</text>
</comment>
<feature type="transmembrane region" description="Helical" evidence="8">
    <location>
        <begin position="23"/>
        <end position="45"/>
    </location>
</feature>
<keyword evidence="6 8" id="KW-0472">Membrane</keyword>
<evidence type="ECO:0000256" key="6">
    <source>
        <dbReference type="ARBA" id="ARBA00023136"/>
    </source>
</evidence>
<dbReference type="GO" id="GO:0022857">
    <property type="term" value="F:transmembrane transporter activity"/>
    <property type="evidence" value="ECO:0007669"/>
    <property type="project" value="InterPro"/>
</dbReference>
<reference evidence="10" key="1">
    <citation type="submission" date="2017-05" db="EMBL/GenBank/DDBJ databases">
        <authorList>
            <person name="Sharma S."/>
            <person name="Sidhu C."/>
            <person name="Pinnaka A.K."/>
        </authorList>
    </citation>
    <scope>NUCLEOTIDE SEQUENCE [LARGE SCALE GENOMIC DNA]</scope>
    <source>
        <strain evidence="10">AK93</strain>
    </source>
</reference>
<dbReference type="GO" id="GO:0005886">
    <property type="term" value="C:plasma membrane"/>
    <property type="evidence" value="ECO:0007669"/>
    <property type="project" value="UniProtKB-SubCell"/>
</dbReference>
<dbReference type="RefSeq" id="WP_116303048.1">
    <property type="nucleotide sequence ID" value="NZ_NFZV01000016.1"/>
</dbReference>
<gene>
    <name evidence="9" type="ORF">CAL65_15610</name>
</gene>
<keyword evidence="4 7" id="KW-0812">Transmembrane</keyword>
<evidence type="ECO:0000256" key="2">
    <source>
        <dbReference type="ARBA" id="ARBA00005811"/>
    </source>
</evidence>
<dbReference type="Proteomes" id="UP000256763">
    <property type="component" value="Unassembled WGS sequence"/>
</dbReference>
<proteinExistence type="inferred from homology"/>
<keyword evidence="5 8" id="KW-1133">Transmembrane helix</keyword>
<evidence type="ECO:0000313" key="9">
    <source>
        <dbReference type="EMBL" id="RFA34448.1"/>
    </source>
</evidence>
<dbReference type="EMBL" id="NFZW01000016">
    <property type="protein sequence ID" value="RFA34448.1"/>
    <property type="molecule type" value="Genomic_DNA"/>
</dbReference>
<evidence type="ECO:0008006" key="11">
    <source>
        <dbReference type="Google" id="ProtNLM"/>
    </source>
</evidence>
<dbReference type="PANTHER" id="PTHR30558:SF3">
    <property type="entry name" value="BIOPOLYMER TRANSPORT PROTEIN EXBD-RELATED"/>
    <property type="match status" value="1"/>
</dbReference>
<sequence length="146" mass="15861">MAGPQQHQAPIALPELQAGQPEITMAPLIDVVFLLLIFFMVTTVFPDDRGLVIDKPETRQAEALQRESMILSIRADDQIVYDGHPIAATDVERLVREQLQRAPGTAVQLRVDRAASTQALLSVIDASQLGGARQIGIATDATNPVR</sequence>
<dbReference type="PANTHER" id="PTHR30558">
    <property type="entry name" value="EXBD MEMBRANE COMPONENT OF PMF-DRIVEN MACROMOLECULE IMPORT SYSTEM"/>
    <property type="match status" value="1"/>
</dbReference>
<name>A0A3E0WNR6_9GAMM</name>